<protein>
    <recommendedName>
        <fullName evidence="4">DUF4157 domain-containing protein</fullName>
    </recommendedName>
</protein>
<dbReference type="EMBL" id="JACIIZ010000010">
    <property type="protein sequence ID" value="MBB6253006.1"/>
    <property type="molecule type" value="Genomic_DNA"/>
</dbReference>
<evidence type="ECO:0000313" key="2">
    <source>
        <dbReference type="EMBL" id="MBB6253006.1"/>
    </source>
</evidence>
<dbReference type="RefSeq" id="WP_184802995.1">
    <property type="nucleotide sequence ID" value="NZ_JACIIZ010000010.1"/>
</dbReference>
<proteinExistence type="predicted"/>
<reference evidence="2 3" key="1">
    <citation type="submission" date="2020-08" db="EMBL/GenBank/DDBJ databases">
        <title>Genomic Encyclopedia of Type Strains, Phase IV (KMG-IV): sequencing the most valuable type-strain genomes for metagenomic binning, comparative biology and taxonomic classification.</title>
        <authorList>
            <person name="Goeker M."/>
        </authorList>
    </citation>
    <scope>NUCLEOTIDE SEQUENCE [LARGE SCALE GENOMIC DNA]</scope>
    <source>
        <strain evidence="2 3">DSM 22198</strain>
    </source>
</reference>
<keyword evidence="3" id="KW-1185">Reference proteome</keyword>
<keyword evidence="1" id="KW-0732">Signal</keyword>
<accession>A0A7X0EFF8</accession>
<evidence type="ECO:0008006" key="4">
    <source>
        <dbReference type="Google" id="ProtNLM"/>
    </source>
</evidence>
<comment type="caution">
    <text evidence="2">The sequence shown here is derived from an EMBL/GenBank/DDBJ whole genome shotgun (WGS) entry which is preliminary data.</text>
</comment>
<organism evidence="2 3">
    <name type="scientific">Nitrospirillum iridis</name>
    <dbReference type="NCBI Taxonomy" id="765888"/>
    <lineage>
        <taxon>Bacteria</taxon>
        <taxon>Pseudomonadati</taxon>
        <taxon>Pseudomonadota</taxon>
        <taxon>Alphaproteobacteria</taxon>
        <taxon>Rhodospirillales</taxon>
        <taxon>Azospirillaceae</taxon>
        <taxon>Nitrospirillum</taxon>
    </lineage>
</organism>
<name>A0A7X0EFF8_9PROT</name>
<evidence type="ECO:0000313" key="3">
    <source>
        <dbReference type="Proteomes" id="UP000539175"/>
    </source>
</evidence>
<gene>
    <name evidence="2" type="ORF">FHS74_003575</name>
</gene>
<sequence>MLSKSRGAALAAALALSACATDGTPEQYAYAARVTPGISQWIAGRLGVPQLDDIRVVIDDQRMYGAMRAAGERPRPDQTINGVYVWADHTIYLNAWTFTPGTQSRAVLAHEIAHHYQARYHGGVLVGPCRNLLEAEAYNLENAVRVAAGERPVPVPDPGCE</sequence>
<feature type="signal peptide" evidence="1">
    <location>
        <begin position="1"/>
        <end position="20"/>
    </location>
</feature>
<evidence type="ECO:0000256" key="1">
    <source>
        <dbReference type="SAM" id="SignalP"/>
    </source>
</evidence>
<dbReference type="Proteomes" id="UP000539175">
    <property type="component" value="Unassembled WGS sequence"/>
</dbReference>
<dbReference type="AlphaFoldDB" id="A0A7X0EFF8"/>
<feature type="chain" id="PRO_5031351176" description="DUF4157 domain-containing protein" evidence="1">
    <location>
        <begin position="21"/>
        <end position="161"/>
    </location>
</feature>
<dbReference type="PROSITE" id="PS51257">
    <property type="entry name" value="PROKAR_LIPOPROTEIN"/>
    <property type="match status" value="1"/>
</dbReference>